<dbReference type="PANTHER" id="PTHR30417">
    <property type="entry name" value="N-ACETYLMURAMOYL-L-ALANINE AMIDASE AMID"/>
    <property type="match status" value="1"/>
</dbReference>
<dbReference type="InterPro" id="IPR051206">
    <property type="entry name" value="NAMLAA_amidase_2"/>
</dbReference>
<keyword evidence="5" id="KW-0732">Signal</keyword>
<reference evidence="7 8" key="1">
    <citation type="submission" date="2021-01" db="EMBL/GenBank/DDBJ databases">
        <title>Chryseolinea sp. Jin1 Genome sequencing and assembly.</title>
        <authorList>
            <person name="Kim I."/>
        </authorList>
    </citation>
    <scope>NUCLEOTIDE SEQUENCE [LARGE SCALE GENOMIC DNA]</scope>
    <source>
        <strain evidence="7 8">Jin1</strain>
    </source>
</reference>
<dbReference type="RefSeq" id="WP_202016697.1">
    <property type="nucleotide sequence ID" value="NZ_JAERRB010000023.1"/>
</dbReference>
<feature type="signal peptide" evidence="5">
    <location>
        <begin position="1"/>
        <end position="21"/>
    </location>
</feature>
<organism evidence="7 8">
    <name type="scientific">Chryseolinea lacunae</name>
    <dbReference type="NCBI Taxonomy" id="2801331"/>
    <lineage>
        <taxon>Bacteria</taxon>
        <taxon>Pseudomonadati</taxon>
        <taxon>Bacteroidota</taxon>
        <taxon>Cytophagia</taxon>
        <taxon>Cytophagales</taxon>
        <taxon>Fulvivirgaceae</taxon>
        <taxon>Chryseolinea</taxon>
    </lineage>
</organism>
<dbReference type="Pfam" id="PF01510">
    <property type="entry name" value="Amidase_2"/>
    <property type="match status" value="1"/>
</dbReference>
<evidence type="ECO:0000259" key="6">
    <source>
        <dbReference type="Pfam" id="PF01510"/>
    </source>
</evidence>
<accession>A0ABS1L371</accession>
<sequence length="617" mass="69711">MNSKKMAALLLCAFMWWPASAQDLRDTTLFENAYHELAAMLEGDEPLRYERAVFVTEHAYRQDSLSYASFLNALAFQTSIIQELANKNYNYDYKKFKGDRFVIDLEDDQIVRERYRQALANWAIYSFLTDTVNLRAGAISLQHFPVVYSNDDPYGTADWRNTQVTHLLETGKGNCYAMATLFNIFSERLHSNANMATAPHHIYIQHNDPKGDLYNVELPTRSFPGTGSIMALTNATREGVVSNIAMRSLTPQQSVALCLVYLAKGYEQIFGRTADHFMLRCANKALQHDARNLNAWLLKAQVYEQRAQRRNLLTDTTYVKILSNLHQWGYRQIPDDVKELILAHTQGRAPHVPADRTPKAFNTISPAKSVVSLSGGLFDESSQNNPIVIIGRTVFDTRKKKILSIMRDDKFSSYEVDPVVFALSVDPLKQDYPWYTPYQFAGNMPIVAIDIDGLEEWIVNDGNGGKASIGGPFENQGAAQAHYSQNISVYGTTLHINAEGMITNSRRIETRQVTALERKDMKSIEAIILHRTVSTNSKSTLSSFKDKGIGTHFLVGKDGRIYQAASLNRHTVHVINNDKYKDSPTNEKSIGIEVVGMYDYDLNVWEPMTERQINAVA</sequence>
<dbReference type="PANTHER" id="PTHR30417:SF1">
    <property type="entry name" value="N-ACETYLMURAMOYL-L-ALANINE AMIDASE AMID"/>
    <property type="match status" value="1"/>
</dbReference>
<dbReference type="CDD" id="cd06583">
    <property type="entry name" value="PGRP"/>
    <property type="match status" value="1"/>
</dbReference>
<dbReference type="EMBL" id="JAERRB010000023">
    <property type="protein sequence ID" value="MBL0745952.1"/>
    <property type="molecule type" value="Genomic_DNA"/>
</dbReference>
<dbReference type="InterPro" id="IPR036505">
    <property type="entry name" value="Amidase/PGRP_sf"/>
</dbReference>
<dbReference type="EC" id="3.5.1.28" evidence="2"/>
<dbReference type="Proteomes" id="UP000613030">
    <property type="component" value="Unassembled WGS sequence"/>
</dbReference>
<evidence type="ECO:0000256" key="2">
    <source>
        <dbReference type="ARBA" id="ARBA00011901"/>
    </source>
</evidence>
<dbReference type="Gene3D" id="3.40.80.10">
    <property type="entry name" value="Peptidoglycan recognition protein-like"/>
    <property type="match status" value="1"/>
</dbReference>
<evidence type="ECO:0000313" key="7">
    <source>
        <dbReference type="EMBL" id="MBL0745952.1"/>
    </source>
</evidence>
<dbReference type="SUPFAM" id="SSF55846">
    <property type="entry name" value="N-acetylmuramoyl-L-alanine amidase-like"/>
    <property type="match status" value="1"/>
</dbReference>
<evidence type="ECO:0000313" key="8">
    <source>
        <dbReference type="Proteomes" id="UP000613030"/>
    </source>
</evidence>
<keyword evidence="4" id="KW-0961">Cell wall biogenesis/degradation</keyword>
<evidence type="ECO:0000256" key="3">
    <source>
        <dbReference type="ARBA" id="ARBA00022801"/>
    </source>
</evidence>
<proteinExistence type="predicted"/>
<comment type="catalytic activity">
    <reaction evidence="1">
        <text>Hydrolyzes the link between N-acetylmuramoyl residues and L-amino acid residues in certain cell-wall glycopeptides.</text>
        <dbReference type="EC" id="3.5.1.28"/>
    </reaction>
</comment>
<keyword evidence="3" id="KW-0378">Hydrolase</keyword>
<evidence type="ECO:0000256" key="1">
    <source>
        <dbReference type="ARBA" id="ARBA00001561"/>
    </source>
</evidence>
<feature type="chain" id="PRO_5046542744" description="N-acetylmuramoyl-L-alanine amidase" evidence="5">
    <location>
        <begin position="22"/>
        <end position="617"/>
    </location>
</feature>
<keyword evidence="8" id="KW-1185">Reference proteome</keyword>
<name>A0ABS1L371_9BACT</name>
<feature type="domain" description="N-acetylmuramoyl-L-alanine amidase" evidence="6">
    <location>
        <begin position="522"/>
        <end position="617"/>
    </location>
</feature>
<dbReference type="InterPro" id="IPR002502">
    <property type="entry name" value="Amidase_domain"/>
</dbReference>
<comment type="caution">
    <text evidence="7">The sequence shown here is derived from an EMBL/GenBank/DDBJ whole genome shotgun (WGS) entry which is preliminary data.</text>
</comment>
<protein>
    <recommendedName>
        <fullName evidence="2">N-acetylmuramoyl-L-alanine amidase</fullName>
        <ecNumber evidence="2">3.5.1.28</ecNumber>
    </recommendedName>
</protein>
<evidence type="ECO:0000256" key="4">
    <source>
        <dbReference type="ARBA" id="ARBA00023316"/>
    </source>
</evidence>
<gene>
    <name evidence="7" type="ORF">JI741_32265</name>
</gene>
<evidence type="ECO:0000256" key="5">
    <source>
        <dbReference type="SAM" id="SignalP"/>
    </source>
</evidence>